<feature type="compositionally biased region" description="Basic residues" evidence="7">
    <location>
        <begin position="420"/>
        <end position="429"/>
    </location>
</feature>
<protein>
    <submittedName>
        <fullName evidence="9">Fungal-specific transcription factor</fullName>
    </submittedName>
</protein>
<keyword evidence="5" id="KW-0804">Transcription</keyword>
<keyword evidence="3" id="KW-0805">Transcription regulation</keyword>
<sequence>MIPPPTTFFDDARSNPSGSLSIEQAEALHAKRYQDWLDEYANAAAQQQQQQHHDFTFVSNPWQNQQHHRHQEQQHQPNGFFENWMYDQYSTSTMAPNTLSETPIVGDTSNGIPQSISGTTTTSTPRTSASPSNNRSPPQRNPTTTNKAPTNTKRKRPTPKAAAPDKRPRARQDSDEDSEDEDNDWLLEGGISVGVGGVTGVNGNRKSTGRLPGACTHCKKLKMKCDFPPNENTCKRCKSGGHVCIVEGRKPRTAPNKREYLLAQIRQKDMIIESLLKQLHNPYVATPLSIASYRMATSPSDSTNNNVLAWLDRLRSSVQDAGGKGGPGAFTDGRFSGNDGNMNNDDDEEDSDGEEHGGRRLTQAQRFGLVPVNEEEPGQESTNDDDEGGGGGDDDPIGSSLPDSHVPLGLIANLSLSSNKKARSKKHRDAKGLTEALDEENQDDDNVGVANATYFMPGPATDLSKRANLIEQHSPPEILVHGLVTPDDVDKLFEIFYERINPFISLLDPVLHTPSATFARCPFLFTVVCGISSRYYTEKSEIYPIAMHFAKHSAANALIDGWKTVELCQAYILMSIYAVPAKRWEEDRSWLYTGLAIRIATDLNLHQASATKPQNEKQEREILNRTRVWMICFNLDRSTATQFGKPSTIKEDYIMRNSQDWYKKSKYNHPYDVHLCGYTALLRIVARFHDEIFSDPNVPSGLNKRVDFLKVTLKHDEHLTAYHKEWEQRFNDALQPDDRGSAFRCLLLPFLIGYSRLVMFSFGFQQAYQRNGIKPGDVFFTKCLEAAKSVIRNMIDKLAPSGYMRYSADGHFTFASFASAFLMKLLRPEFQHLLSKEEENDIFNLIGRLIQTLSSPALAIDDRHTPKLYARFLAGLLSKHRRDGATVGRLQAQPLSTQQMHDMSQHSFVDVQNPNASSMSTFSVAQPVNTHLGMHPQSQQNASPTTYHQQPTDNFMVQIQNPSSTPMYHPEVTYAAGAGAIQFGDSNMLGLDGNAGEEEMLATMQALKNPAWWQNMMMPGLVLVRTWKYLELTCRNV</sequence>
<feature type="region of interest" description="Disordered" evidence="7">
    <location>
        <begin position="95"/>
        <end position="190"/>
    </location>
</feature>
<evidence type="ECO:0000256" key="6">
    <source>
        <dbReference type="ARBA" id="ARBA00023242"/>
    </source>
</evidence>
<dbReference type="SUPFAM" id="SSF57701">
    <property type="entry name" value="Zn2/Cys6 DNA-binding domain"/>
    <property type="match status" value="1"/>
</dbReference>
<feature type="compositionally biased region" description="Acidic residues" evidence="7">
    <location>
        <begin position="344"/>
        <end position="353"/>
    </location>
</feature>
<feature type="region of interest" description="Disordered" evidence="7">
    <location>
        <begin position="419"/>
        <end position="442"/>
    </location>
</feature>
<dbReference type="SMART" id="SM00906">
    <property type="entry name" value="Fungal_trans"/>
    <property type="match status" value="1"/>
</dbReference>
<dbReference type="InterPro" id="IPR051089">
    <property type="entry name" value="prtT"/>
</dbReference>
<comment type="caution">
    <text evidence="9">The sequence shown here is derived from an EMBL/GenBank/DDBJ whole genome shotgun (WGS) entry which is preliminary data.</text>
</comment>
<keyword evidence="6" id="KW-0539">Nucleus</keyword>
<dbReference type="EMBL" id="MU806064">
    <property type="protein sequence ID" value="KAJ3840780.1"/>
    <property type="molecule type" value="Genomic_DNA"/>
</dbReference>
<feature type="domain" description="Zn(2)-C6 fungal-type" evidence="8">
    <location>
        <begin position="214"/>
        <end position="246"/>
    </location>
</feature>
<feature type="region of interest" description="Disordered" evidence="7">
    <location>
        <begin position="319"/>
        <end position="406"/>
    </location>
</feature>
<evidence type="ECO:0000256" key="2">
    <source>
        <dbReference type="ARBA" id="ARBA00022723"/>
    </source>
</evidence>
<dbReference type="CDD" id="cd00067">
    <property type="entry name" value="GAL4"/>
    <property type="match status" value="1"/>
</dbReference>
<evidence type="ECO:0000256" key="3">
    <source>
        <dbReference type="ARBA" id="ARBA00023015"/>
    </source>
</evidence>
<dbReference type="GO" id="GO:0000981">
    <property type="term" value="F:DNA-binding transcription factor activity, RNA polymerase II-specific"/>
    <property type="evidence" value="ECO:0007669"/>
    <property type="project" value="InterPro"/>
</dbReference>
<dbReference type="PROSITE" id="PS00463">
    <property type="entry name" value="ZN2_CY6_FUNGAL_1"/>
    <property type="match status" value="1"/>
</dbReference>
<feature type="compositionally biased region" description="Acidic residues" evidence="7">
    <location>
        <begin position="373"/>
        <end position="396"/>
    </location>
</feature>
<feature type="compositionally biased region" description="Basic and acidic residues" evidence="7">
    <location>
        <begin position="163"/>
        <end position="173"/>
    </location>
</feature>
<evidence type="ECO:0000256" key="1">
    <source>
        <dbReference type="ARBA" id="ARBA00004123"/>
    </source>
</evidence>
<dbReference type="PROSITE" id="PS50048">
    <property type="entry name" value="ZN2_CY6_FUNGAL_2"/>
    <property type="match status" value="1"/>
</dbReference>
<evidence type="ECO:0000256" key="4">
    <source>
        <dbReference type="ARBA" id="ARBA00023125"/>
    </source>
</evidence>
<organism evidence="9 10">
    <name type="scientific">Lentinula raphanica</name>
    <dbReference type="NCBI Taxonomy" id="153919"/>
    <lineage>
        <taxon>Eukaryota</taxon>
        <taxon>Fungi</taxon>
        <taxon>Dikarya</taxon>
        <taxon>Basidiomycota</taxon>
        <taxon>Agaricomycotina</taxon>
        <taxon>Agaricomycetes</taxon>
        <taxon>Agaricomycetidae</taxon>
        <taxon>Agaricales</taxon>
        <taxon>Marasmiineae</taxon>
        <taxon>Omphalotaceae</taxon>
        <taxon>Lentinula</taxon>
    </lineage>
</organism>
<dbReference type="GO" id="GO:0008270">
    <property type="term" value="F:zinc ion binding"/>
    <property type="evidence" value="ECO:0007669"/>
    <property type="project" value="InterPro"/>
</dbReference>
<dbReference type="Gene3D" id="4.10.240.10">
    <property type="entry name" value="Zn(2)-C6 fungal-type DNA-binding domain"/>
    <property type="match status" value="1"/>
</dbReference>
<dbReference type="Pfam" id="PF04082">
    <property type="entry name" value="Fungal_trans"/>
    <property type="match status" value="1"/>
</dbReference>
<dbReference type="GO" id="GO:0005634">
    <property type="term" value="C:nucleus"/>
    <property type="evidence" value="ECO:0007669"/>
    <property type="project" value="UniProtKB-SubCell"/>
</dbReference>
<feature type="compositionally biased region" description="Low complexity" evidence="7">
    <location>
        <begin position="113"/>
        <end position="151"/>
    </location>
</feature>
<evidence type="ECO:0000259" key="8">
    <source>
        <dbReference type="PROSITE" id="PS50048"/>
    </source>
</evidence>
<dbReference type="GO" id="GO:0000976">
    <property type="term" value="F:transcription cis-regulatory region binding"/>
    <property type="evidence" value="ECO:0007669"/>
    <property type="project" value="TreeGrafter"/>
</dbReference>
<keyword evidence="4" id="KW-0238">DNA-binding</keyword>
<dbReference type="CDD" id="cd12148">
    <property type="entry name" value="fungal_TF_MHR"/>
    <property type="match status" value="1"/>
</dbReference>
<reference evidence="9" key="1">
    <citation type="submission" date="2022-08" db="EMBL/GenBank/DDBJ databases">
        <authorList>
            <consortium name="DOE Joint Genome Institute"/>
            <person name="Min B."/>
            <person name="Riley R."/>
            <person name="Sierra-Patev S."/>
            <person name="Naranjo-Ortiz M."/>
            <person name="Looney B."/>
            <person name="Konkel Z."/>
            <person name="Slot J.C."/>
            <person name="Sakamoto Y."/>
            <person name="Steenwyk J.L."/>
            <person name="Rokas A."/>
            <person name="Carro J."/>
            <person name="Camarero S."/>
            <person name="Ferreira P."/>
            <person name="Molpeceres G."/>
            <person name="Ruiz-Duenas F.J."/>
            <person name="Serrano A."/>
            <person name="Henrissat B."/>
            <person name="Drula E."/>
            <person name="Hughes K.W."/>
            <person name="Mata J.L."/>
            <person name="Ishikawa N.K."/>
            <person name="Vargas-Isla R."/>
            <person name="Ushijima S."/>
            <person name="Smith C.A."/>
            <person name="Ahrendt S."/>
            <person name="Andreopoulos W."/>
            <person name="He G."/>
            <person name="Labutti K."/>
            <person name="Lipzen A."/>
            <person name="Ng V."/>
            <person name="Sandor L."/>
            <person name="Barry K."/>
            <person name="Martinez A.T."/>
            <person name="Xiao Y."/>
            <person name="Gibbons J.G."/>
            <person name="Terashima K."/>
            <person name="Hibbett D.S."/>
            <person name="Grigoriev I.V."/>
        </authorList>
    </citation>
    <scope>NUCLEOTIDE SEQUENCE</scope>
    <source>
        <strain evidence="9">TFB9207</strain>
    </source>
</reference>
<dbReference type="SMART" id="SM00066">
    <property type="entry name" value="GAL4"/>
    <property type="match status" value="1"/>
</dbReference>
<keyword evidence="2" id="KW-0479">Metal-binding</keyword>
<comment type="subcellular location">
    <subcellularLocation>
        <location evidence="1">Nucleus</location>
    </subcellularLocation>
</comment>
<feature type="compositionally biased region" description="Polar residues" evidence="7">
    <location>
        <begin position="95"/>
        <end position="112"/>
    </location>
</feature>
<dbReference type="InterPro" id="IPR001138">
    <property type="entry name" value="Zn2Cys6_DnaBD"/>
</dbReference>
<dbReference type="AlphaFoldDB" id="A0AA38UGX9"/>
<evidence type="ECO:0000256" key="5">
    <source>
        <dbReference type="ARBA" id="ARBA00023163"/>
    </source>
</evidence>
<dbReference type="PANTHER" id="PTHR31845:SF19">
    <property type="entry name" value="TRANSCRIPTION FACTOR DOMAIN-CONTAINING PROTEIN"/>
    <property type="match status" value="1"/>
</dbReference>
<feature type="compositionally biased region" description="Acidic residues" evidence="7">
    <location>
        <begin position="174"/>
        <end position="185"/>
    </location>
</feature>
<dbReference type="GO" id="GO:0006351">
    <property type="term" value="P:DNA-templated transcription"/>
    <property type="evidence" value="ECO:0007669"/>
    <property type="project" value="InterPro"/>
</dbReference>
<dbReference type="Proteomes" id="UP001163846">
    <property type="component" value="Unassembled WGS sequence"/>
</dbReference>
<dbReference type="PANTHER" id="PTHR31845">
    <property type="entry name" value="FINGER DOMAIN PROTEIN, PUTATIVE-RELATED"/>
    <property type="match status" value="1"/>
</dbReference>
<evidence type="ECO:0000313" key="9">
    <source>
        <dbReference type="EMBL" id="KAJ3840780.1"/>
    </source>
</evidence>
<gene>
    <name evidence="9" type="ORF">F5878DRAFT_532951</name>
</gene>
<accession>A0AA38UGX9</accession>
<keyword evidence="10" id="KW-1185">Reference proteome</keyword>
<dbReference type="InterPro" id="IPR007219">
    <property type="entry name" value="XnlR_reg_dom"/>
</dbReference>
<name>A0AA38UGX9_9AGAR</name>
<evidence type="ECO:0000313" key="10">
    <source>
        <dbReference type="Proteomes" id="UP001163846"/>
    </source>
</evidence>
<proteinExistence type="predicted"/>
<dbReference type="InterPro" id="IPR036864">
    <property type="entry name" value="Zn2-C6_fun-type_DNA-bd_sf"/>
</dbReference>
<evidence type="ECO:0000256" key="7">
    <source>
        <dbReference type="SAM" id="MobiDB-lite"/>
    </source>
</evidence>